<dbReference type="STRING" id="78915.A0A4P9XYV0"/>
<feature type="domain" description="Myb-like" evidence="4">
    <location>
        <begin position="82"/>
        <end position="126"/>
    </location>
</feature>
<keyword evidence="2" id="KW-0539">Nucleus</keyword>
<dbReference type="Pfam" id="PF01398">
    <property type="entry name" value="JAB"/>
    <property type="match status" value="1"/>
</dbReference>
<dbReference type="GO" id="GO:0003677">
    <property type="term" value="F:DNA binding"/>
    <property type="evidence" value="ECO:0007669"/>
    <property type="project" value="UniProtKB-KW"/>
</dbReference>
<dbReference type="AlphaFoldDB" id="A0A4P9XYV0"/>
<dbReference type="PROSITE" id="PS50934">
    <property type="entry name" value="SWIRM"/>
    <property type="match status" value="1"/>
</dbReference>
<evidence type="ECO:0000259" key="7">
    <source>
        <dbReference type="PROSITE" id="PS51293"/>
    </source>
</evidence>
<dbReference type="InterPro" id="IPR000555">
    <property type="entry name" value="JAMM/MPN+_dom"/>
</dbReference>
<dbReference type="OrthoDB" id="118550at2759"/>
<dbReference type="EMBL" id="KZ992444">
    <property type="protein sequence ID" value="RKP10620.1"/>
    <property type="molecule type" value="Genomic_DNA"/>
</dbReference>
<dbReference type="PROSITE" id="PS51294">
    <property type="entry name" value="HTH_MYB"/>
    <property type="match status" value="1"/>
</dbReference>
<dbReference type="Gene3D" id="3.40.140.10">
    <property type="entry name" value="Cytidine Deaminase, domain 2"/>
    <property type="match status" value="1"/>
</dbReference>
<evidence type="ECO:0000259" key="6">
    <source>
        <dbReference type="PROSITE" id="PS50934"/>
    </source>
</evidence>
<sequence>MDEASRELIEHMLAEDQLQQSLEDFVGSDQDEPADDAEYELDVASILQPESKPVRSGPKVAAGTRKTASQPTKTGSITHGARWTEEEDAQLLDGVRRYGQGKWKEISQFIGTRSSLQVKNRARHLFVHCGMEPPSGSLAENVPNAPANEPKRDDLMEVTDERPAPQMDVQSNALKVAPSVITAAPLSAQEDHASDIDIDDAESANRSLGVSGKPKERVAVSESMAADDARDIYPAIAGTALEVKMPVDTASTTDLALDTGVQDPDTDDSARKKDDTDSSEAFDSKAEYTASLPSKSTGAVVDTTIITDKEKAANPEFFRGKPASTPERYMKIRNHILKCWHATKPAYLTKTGARRDLRDCGDVNVIGRVHGYLENIGAINVGCDMSLKPRRPAVPRVRQPRPDQDYKPRERPTAFSVFDDIVAGARRRRVRDEHGDWQVAYPSCARDTWSLTNTVTGPNRISERDLEGRVIEHGVSEEAYRIATDPFLLVPLQPFDEESAAPFSVHIVPSAMAIMDLHAHMLRTEVIGLLGGNFDADSKQLDIVCAFPCRGASTDFQCEMDPESEILARQEFADRGLTVVGWYHSHPTFEPTPSVRDIENQVNYQTLFRREGGQEPFVGVIVNPYDRERLSNQSKMRFFMVGPDYQDGVHYRTPYRLLETSQTEQLDVTATDQLVKQADKLISDFAHHIKRMVFDDSYRAGEPLSVCGKLLESVGSWLNDAEYARGRMLETVQTRLNSLSQTENETIAGACDDAVAAVAITAEQVPASIGIAEPQDISMTGTVSDATALAGPIADDAPPAQEPLAMRQDPY</sequence>
<dbReference type="PROSITE" id="PS50249">
    <property type="entry name" value="MPN"/>
    <property type="match status" value="1"/>
</dbReference>
<feature type="domain" description="SWIRM" evidence="6">
    <location>
        <begin position="292"/>
        <end position="390"/>
    </location>
</feature>
<name>A0A4P9XYV0_9FUNG</name>
<dbReference type="PROSITE" id="PS51293">
    <property type="entry name" value="SANT"/>
    <property type="match status" value="1"/>
</dbReference>
<feature type="compositionally biased region" description="Basic and acidic residues" evidence="3">
    <location>
        <begin position="268"/>
        <end position="286"/>
    </location>
</feature>
<evidence type="ECO:0000256" key="1">
    <source>
        <dbReference type="ARBA" id="ARBA00023125"/>
    </source>
</evidence>
<dbReference type="InterPro" id="IPR037518">
    <property type="entry name" value="MPN"/>
</dbReference>
<dbReference type="Proteomes" id="UP000271241">
    <property type="component" value="Unassembled WGS sequence"/>
</dbReference>
<feature type="domain" description="HTH myb-type" evidence="8">
    <location>
        <begin position="75"/>
        <end position="130"/>
    </location>
</feature>
<proteinExistence type="predicted"/>
<feature type="domain" description="SANT" evidence="7">
    <location>
        <begin position="78"/>
        <end position="130"/>
    </location>
</feature>
<dbReference type="PANTHER" id="PTHR10410">
    <property type="entry name" value="EUKARYOTIC TRANSLATION INITIATION FACTOR 3 -RELATED"/>
    <property type="match status" value="1"/>
</dbReference>
<evidence type="ECO:0000256" key="3">
    <source>
        <dbReference type="SAM" id="MobiDB-lite"/>
    </source>
</evidence>
<protein>
    <submittedName>
        <fullName evidence="9">Uncharacterized protein</fullName>
    </submittedName>
</protein>
<dbReference type="InterPro" id="IPR009057">
    <property type="entry name" value="Homeodomain-like_sf"/>
</dbReference>
<dbReference type="Pfam" id="PF04433">
    <property type="entry name" value="SWIRM"/>
    <property type="match status" value="1"/>
</dbReference>
<keyword evidence="10" id="KW-1185">Reference proteome</keyword>
<reference evidence="10" key="1">
    <citation type="journal article" date="2018" name="Nat. Microbiol.">
        <title>Leveraging single-cell genomics to expand the fungal tree of life.</title>
        <authorList>
            <person name="Ahrendt S.R."/>
            <person name="Quandt C.A."/>
            <person name="Ciobanu D."/>
            <person name="Clum A."/>
            <person name="Salamov A."/>
            <person name="Andreopoulos B."/>
            <person name="Cheng J.F."/>
            <person name="Woyke T."/>
            <person name="Pelin A."/>
            <person name="Henrissat B."/>
            <person name="Reynolds N.K."/>
            <person name="Benny G.L."/>
            <person name="Smith M.E."/>
            <person name="James T.Y."/>
            <person name="Grigoriev I.V."/>
        </authorList>
    </citation>
    <scope>NUCLEOTIDE SEQUENCE [LARGE SCALE GENOMIC DNA]</scope>
    <source>
        <strain evidence="10">RSA 1356</strain>
    </source>
</reference>
<dbReference type="InterPro" id="IPR036388">
    <property type="entry name" value="WH-like_DNA-bd_sf"/>
</dbReference>
<evidence type="ECO:0000259" key="8">
    <source>
        <dbReference type="PROSITE" id="PS51294"/>
    </source>
</evidence>
<gene>
    <name evidence="9" type="ORF">THASP1DRAFT_27588</name>
</gene>
<dbReference type="InterPro" id="IPR001005">
    <property type="entry name" value="SANT/Myb"/>
</dbReference>
<dbReference type="Gene3D" id="1.10.10.60">
    <property type="entry name" value="Homeodomain-like"/>
    <property type="match status" value="1"/>
</dbReference>
<dbReference type="InterPro" id="IPR017930">
    <property type="entry name" value="Myb_dom"/>
</dbReference>
<evidence type="ECO:0000259" key="5">
    <source>
        <dbReference type="PROSITE" id="PS50249"/>
    </source>
</evidence>
<evidence type="ECO:0000259" key="4">
    <source>
        <dbReference type="PROSITE" id="PS50090"/>
    </source>
</evidence>
<dbReference type="InterPro" id="IPR007526">
    <property type="entry name" value="SWIRM"/>
</dbReference>
<keyword evidence="1" id="KW-0238">DNA-binding</keyword>
<feature type="compositionally biased region" description="Polar residues" evidence="3">
    <location>
        <begin position="66"/>
        <end position="77"/>
    </location>
</feature>
<dbReference type="Pfam" id="PF00249">
    <property type="entry name" value="Myb_DNA-binding"/>
    <property type="match status" value="1"/>
</dbReference>
<feature type="region of interest" description="Disordered" evidence="3">
    <location>
        <begin position="47"/>
        <end position="77"/>
    </location>
</feature>
<dbReference type="GO" id="GO:0008237">
    <property type="term" value="F:metallopeptidase activity"/>
    <property type="evidence" value="ECO:0007669"/>
    <property type="project" value="InterPro"/>
</dbReference>
<accession>A0A4P9XYV0</accession>
<dbReference type="GO" id="GO:0010468">
    <property type="term" value="P:regulation of gene expression"/>
    <property type="evidence" value="ECO:0007669"/>
    <property type="project" value="UniProtKB-ARBA"/>
</dbReference>
<dbReference type="SUPFAM" id="SSF46689">
    <property type="entry name" value="Homeodomain-like"/>
    <property type="match status" value="2"/>
</dbReference>
<dbReference type="InterPro" id="IPR050242">
    <property type="entry name" value="JAMM_MPN+_peptidase_M67A"/>
</dbReference>
<feature type="domain" description="MPN" evidence="5">
    <location>
        <begin position="505"/>
        <end position="637"/>
    </location>
</feature>
<evidence type="ECO:0000313" key="9">
    <source>
        <dbReference type="EMBL" id="RKP10620.1"/>
    </source>
</evidence>
<dbReference type="PROSITE" id="PS50090">
    <property type="entry name" value="MYB_LIKE"/>
    <property type="match status" value="1"/>
</dbReference>
<dbReference type="SMART" id="SM00232">
    <property type="entry name" value="JAB_MPN"/>
    <property type="match status" value="1"/>
</dbReference>
<dbReference type="CDD" id="cd00167">
    <property type="entry name" value="SANT"/>
    <property type="match status" value="1"/>
</dbReference>
<dbReference type="InterPro" id="IPR017884">
    <property type="entry name" value="SANT_dom"/>
</dbReference>
<dbReference type="SMART" id="SM00717">
    <property type="entry name" value="SANT"/>
    <property type="match status" value="1"/>
</dbReference>
<feature type="region of interest" description="Disordered" evidence="3">
    <location>
        <begin position="205"/>
        <end position="224"/>
    </location>
</feature>
<dbReference type="SUPFAM" id="SSF102712">
    <property type="entry name" value="JAB1/MPN domain"/>
    <property type="match status" value="1"/>
</dbReference>
<feature type="region of interest" description="Disordered" evidence="3">
    <location>
        <begin position="791"/>
        <end position="811"/>
    </location>
</feature>
<feature type="region of interest" description="Disordered" evidence="3">
    <location>
        <begin position="254"/>
        <end position="289"/>
    </location>
</feature>
<dbReference type="Gene3D" id="1.10.10.10">
    <property type="entry name" value="Winged helix-like DNA-binding domain superfamily/Winged helix DNA-binding domain"/>
    <property type="match status" value="1"/>
</dbReference>
<evidence type="ECO:0000256" key="2">
    <source>
        <dbReference type="ARBA" id="ARBA00023242"/>
    </source>
</evidence>
<evidence type="ECO:0000313" key="10">
    <source>
        <dbReference type="Proteomes" id="UP000271241"/>
    </source>
</evidence>
<organism evidence="9 10">
    <name type="scientific">Thamnocephalis sphaerospora</name>
    <dbReference type="NCBI Taxonomy" id="78915"/>
    <lineage>
        <taxon>Eukaryota</taxon>
        <taxon>Fungi</taxon>
        <taxon>Fungi incertae sedis</taxon>
        <taxon>Zoopagomycota</taxon>
        <taxon>Zoopagomycotina</taxon>
        <taxon>Zoopagomycetes</taxon>
        <taxon>Zoopagales</taxon>
        <taxon>Sigmoideomycetaceae</taxon>
        <taxon>Thamnocephalis</taxon>
    </lineage>
</organism>